<accession>A0A251TZS5</accession>
<name>A0A251TZS5_HELAN</name>
<dbReference type="Proteomes" id="UP000215914">
    <property type="component" value="Chromosome 9"/>
</dbReference>
<reference evidence="2 4" key="1">
    <citation type="journal article" date="2017" name="Nature">
        <title>The sunflower genome provides insights into oil metabolism, flowering and Asterid evolution.</title>
        <authorList>
            <person name="Badouin H."/>
            <person name="Gouzy J."/>
            <person name="Grassa C.J."/>
            <person name="Murat F."/>
            <person name="Staton S.E."/>
            <person name="Cottret L."/>
            <person name="Lelandais-Briere C."/>
            <person name="Owens G.L."/>
            <person name="Carrere S."/>
            <person name="Mayjonade B."/>
            <person name="Legrand L."/>
            <person name="Gill N."/>
            <person name="Kane N.C."/>
            <person name="Bowers J.E."/>
            <person name="Hubner S."/>
            <person name="Bellec A."/>
            <person name="Berard A."/>
            <person name="Berges H."/>
            <person name="Blanchet N."/>
            <person name="Boniface M.C."/>
            <person name="Brunel D."/>
            <person name="Catrice O."/>
            <person name="Chaidir N."/>
            <person name="Claudel C."/>
            <person name="Donnadieu C."/>
            <person name="Faraut T."/>
            <person name="Fievet G."/>
            <person name="Helmstetter N."/>
            <person name="King M."/>
            <person name="Knapp S.J."/>
            <person name="Lai Z."/>
            <person name="Le Paslier M.C."/>
            <person name="Lippi Y."/>
            <person name="Lorenzon L."/>
            <person name="Mandel J.R."/>
            <person name="Marage G."/>
            <person name="Marchand G."/>
            <person name="Marquand E."/>
            <person name="Bret-Mestries E."/>
            <person name="Morien E."/>
            <person name="Nambeesan S."/>
            <person name="Nguyen T."/>
            <person name="Pegot-Espagnet P."/>
            <person name="Pouilly N."/>
            <person name="Raftis F."/>
            <person name="Sallet E."/>
            <person name="Schiex T."/>
            <person name="Thomas J."/>
            <person name="Vandecasteele C."/>
            <person name="Vares D."/>
            <person name="Vear F."/>
            <person name="Vautrin S."/>
            <person name="Crespi M."/>
            <person name="Mangin B."/>
            <person name="Burke J.M."/>
            <person name="Salse J."/>
            <person name="Munos S."/>
            <person name="Vincourt P."/>
            <person name="Rieseberg L.H."/>
            <person name="Langlade N.B."/>
        </authorList>
    </citation>
    <scope>NUCLEOTIDE SEQUENCE [LARGE SCALE GENOMIC DNA]</scope>
    <source>
        <strain evidence="4">cv. SF193</strain>
        <tissue evidence="2">Leaves</tissue>
    </source>
</reference>
<evidence type="ECO:0000256" key="1">
    <source>
        <dbReference type="SAM" id="SignalP"/>
    </source>
</evidence>
<feature type="chain" id="PRO_5012897067" evidence="1">
    <location>
        <begin position="26"/>
        <end position="59"/>
    </location>
</feature>
<evidence type="ECO:0000313" key="4">
    <source>
        <dbReference type="Proteomes" id="UP000215914"/>
    </source>
</evidence>
<reference evidence="3" key="2">
    <citation type="submission" date="2017-02" db="EMBL/GenBank/DDBJ databases">
        <title>Sunflower complete genome.</title>
        <authorList>
            <person name="Langlade N."/>
            <person name="Munos S."/>
        </authorList>
    </citation>
    <scope>NUCLEOTIDE SEQUENCE [LARGE SCALE GENOMIC DNA]</scope>
    <source>
        <tissue evidence="3">Leaves</tissue>
    </source>
</reference>
<feature type="signal peptide" evidence="1">
    <location>
        <begin position="1"/>
        <end position="25"/>
    </location>
</feature>
<keyword evidence="4" id="KW-1185">Reference proteome</keyword>
<dbReference type="AlphaFoldDB" id="A0A251TZS5"/>
<organism evidence="3 4">
    <name type="scientific">Helianthus annuus</name>
    <name type="common">Common sunflower</name>
    <dbReference type="NCBI Taxonomy" id="4232"/>
    <lineage>
        <taxon>Eukaryota</taxon>
        <taxon>Viridiplantae</taxon>
        <taxon>Streptophyta</taxon>
        <taxon>Embryophyta</taxon>
        <taxon>Tracheophyta</taxon>
        <taxon>Spermatophyta</taxon>
        <taxon>Magnoliopsida</taxon>
        <taxon>eudicotyledons</taxon>
        <taxon>Gunneridae</taxon>
        <taxon>Pentapetalae</taxon>
        <taxon>asterids</taxon>
        <taxon>campanulids</taxon>
        <taxon>Asterales</taxon>
        <taxon>Asteraceae</taxon>
        <taxon>Asteroideae</taxon>
        <taxon>Heliantheae alliance</taxon>
        <taxon>Heliantheae</taxon>
        <taxon>Helianthus</taxon>
    </lineage>
</organism>
<evidence type="ECO:0000313" key="3">
    <source>
        <dbReference type="EMBL" id="OTG16072.1"/>
    </source>
</evidence>
<evidence type="ECO:0000313" key="2">
    <source>
        <dbReference type="EMBL" id="KAF5792282.1"/>
    </source>
</evidence>
<keyword evidence="1" id="KW-0732">Signal</keyword>
<gene>
    <name evidence="3" type="ORF">HannXRQ_Chr09g0267381</name>
    <name evidence="2" type="ORF">HanXRQr2_Chr09g0404241</name>
</gene>
<protein>
    <submittedName>
        <fullName evidence="3">Uncharacterized protein</fullName>
    </submittedName>
</protein>
<reference evidence="2" key="3">
    <citation type="submission" date="2020-06" db="EMBL/GenBank/DDBJ databases">
        <title>Helianthus annuus Genome sequencing and assembly Release 2.</title>
        <authorList>
            <person name="Gouzy J."/>
            <person name="Langlade N."/>
            <person name="Munos S."/>
        </authorList>
    </citation>
    <scope>NUCLEOTIDE SEQUENCE</scope>
    <source>
        <tissue evidence="2">Leaves</tissue>
    </source>
</reference>
<dbReference type="EMBL" id="MNCJ02000324">
    <property type="protein sequence ID" value="KAF5792282.1"/>
    <property type="molecule type" value="Genomic_DNA"/>
</dbReference>
<dbReference type="Gramene" id="mRNA:HanXRQr2_Chr09g0404241">
    <property type="protein sequence ID" value="mRNA:HanXRQr2_Chr09g0404241"/>
    <property type="gene ID" value="HanXRQr2_Chr09g0404241"/>
</dbReference>
<sequence>MTQQVCPFQFSVASLSLFWFRFVSGSDLKFATRSVLVWFKVRIGVSWTSSENISFLLFG</sequence>
<dbReference type="EMBL" id="CM007898">
    <property type="protein sequence ID" value="OTG16072.1"/>
    <property type="molecule type" value="Genomic_DNA"/>
</dbReference>
<proteinExistence type="predicted"/>
<dbReference type="InParanoid" id="A0A251TZS5"/>